<accession>A0A853IE61</accession>
<dbReference type="EMBL" id="JACCKB010000052">
    <property type="protein sequence ID" value="NYZ68828.1"/>
    <property type="molecule type" value="Genomic_DNA"/>
</dbReference>
<organism evidence="1 2">
    <name type="scientific">Spartinivicinus marinus</name>
    <dbReference type="NCBI Taxonomy" id="2994442"/>
    <lineage>
        <taxon>Bacteria</taxon>
        <taxon>Pseudomonadati</taxon>
        <taxon>Pseudomonadota</taxon>
        <taxon>Gammaproteobacteria</taxon>
        <taxon>Oceanospirillales</taxon>
        <taxon>Zooshikellaceae</taxon>
        <taxon>Spartinivicinus</taxon>
    </lineage>
</organism>
<dbReference type="RefSeq" id="WP_180570828.1">
    <property type="nucleotide sequence ID" value="NZ_JACCKB010000052.1"/>
</dbReference>
<name>A0A853IE61_9GAMM</name>
<dbReference type="AlphaFoldDB" id="A0A853IE61"/>
<evidence type="ECO:0000313" key="1">
    <source>
        <dbReference type="EMBL" id="NYZ68828.1"/>
    </source>
</evidence>
<sequence length="186" mass="22173">MLDVSPTSDKPFFGVVQLSTSLGYKQFFHPEAARHRPDVSYLADILRHTHQAPNNRAKIIIQNELRQEWNKLLEEKHHLLNHYVSQIKNHYQNEMLNWLKFLSKQKKMVDIPWNDPTVWQLIRMVLLFDEGCHYLICAKKQQLMTEQCFSKAYLELVRPIRFCLAKMLRSLEEHHLSFDSSRKNSI</sequence>
<protein>
    <submittedName>
        <fullName evidence="1">Uncharacterized protein</fullName>
    </submittedName>
</protein>
<comment type="caution">
    <text evidence="1">The sequence shown here is derived from an EMBL/GenBank/DDBJ whole genome shotgun (WGS) entry which is preliminary data.</text>
</comment>
<dbReference type="Proteomes" id="UP000569732">
    <property type="component" value="Unassembled WGS sequence"/>
</dbReference>
<gene>
    <name evidence="1" type="ORF">H0A36_22680</name>
</gene>
<proteinExistence type="predicted"/>
<evidence type="ECO:0000313" key="2">
    <source>
        <dbReference type="Proteomes" id="UP000569732"/>
    </source>
</evidence>
<reference evidence="1 2" key="1">
    <citation type="submission" date="2020-07" db="EMBL/GenBank/DDBJ databases">
        <title>Endozoicomonas sp. nov., isolated from sediment.</title>
        <authorList>
            <person name="Gu T."/>
        </authorList>
    </citation>
    <scope>NUCLEOTIDE SEQUENCE [LARGE SCALE GENOMIC DNA]</scope>
    <source>
        <strain evidence="1 2">SM1973</strain>
    </source>
</reference>
<keyword evidence="2" id="KW-1185">Reference proteome</keyword>